<dbReference type="InterPro" id="IPR005229">
    <property type="entry name" value="YicC/YloC-like"/>
</dbReference>
<dbReference type="InterPro" id="IPR013551">
    <property type="entry name" value="YicC-like_C"/>
</dbReference>
<evidence type="ECO:0000256" key="5">
    <source>
        <dbReference type="ARBA" id="ARBA00035648"/>
    </source>
</evidence>
<feature type="domain" description="Endoribonuclease YicC-like C-terminal" evidence="7">
    <location>
        <begin position="180"/>
        <end position="295"/>
    </location>
</feature>
<dbReference type="STRING" id="177413.SAMN05660859_3801"/>
<dbReference type="PANTHER" id="PTHR30636">
    <property type="entry name" value="UPF0701 PROTEIN YICC"/>
    <property type="match status" value="1"/>
</dbReference>
<evidence type="ECO:0000259" key="6">
    <source>
        <dbReference type="Pfam" id="PF03755"/>
    </source>
</evidence>
<proteinExistence type="inferred from homology"/>
<evidence type="ECO:0000259" key="7">
    <source>
        <dbReference type="Pfam" id="PF08340"/>
    </source>
</evidence>
<keyword evidence="4" id="KW-0378">Hydrolase</keyword>
<dbReference type="NCBIfam" id="TIGR00255">
    <property type="entry name" value="YicC/YloC family endoribonuclease"/>
    <property type="match status" value="1"/>
</dbReference>
<keyword evidence="3" id="KW-0255">Endonuclease</keyword>
<dbReference type="GO" id="GO:0016787">
    <property type="term" value="F:hydrolase activity"/>
    <property type="evidence" value="ECO:0007669"/>
    <property type="project" value="UniProtKB-KW"/>
</dbReference>
<dbReference type="Pfam" id="PF08340">
    <property type="entry name" value="YicC-like_C"/>
    <property type="match status" value="1"/>
</dbReference>
<reference evidence="9" key="1">
    <citation type="submission" date="2016-10" db="EMBL/GenBank/DDBJ databases">
        <authorList>
            <person name="Varghese N."/>
            <person name="Submissions S."/>
        </authorList>
    </citation>
    <scope>NUCLEOTIDE SEQUENCE [LARGE SCALE GENOMIC DNA]</scope>
    <source>
        <strain evidence="9">CGMCC 1.1761</strain>
    </source>
</reference>
<evidence type="ECO:0000313" key="9">
    <source>
        <dbReference type="Proteomes" id="UP000198889"/>
    </source>
</evidence>
<evidence type="ECO:0000256" key="3">
    <source>
        <dbReference type="ARBA" id="ARBA00022759"/>
    </source>
</evidence>
<evidence type="ECO:0000256" key="2">
    <source>
        <dbReference type="ARBA" id="ARBA00022722"/>
    </source>
</evidence>
<organism evidence="8 9">
    <name type="scientific">Ancylobacter rudongensis</name>
    <dbReference type="NCBI Taxonomy" id="177413"/>
    <lineage>
        <taxon>Bacteria</taxon>
        <taxon>Pseudomonadati</taxon>
        <taxon>Pseudomonadota</taxon>
        <taxon>Alphaproteobacteria</taxon>
        <taxon>Hyphomicrobiales</taxon>
        <taxon>Xanthobacteraceae</taxon>
        <taxon>Ancylobacter</taxon>
    </lineage>
</organism>
<dbReference type="GO" id="GO:0004521">
    <property type="term" value="F:RNA endonuclease activity"/>
    <property type="evidence" value="ECO:0007669"/>
    <property type="project" value="InterPro"/>
</dbReference>
<keyword evidence="9" id="KW-1185">Reference proteome</keyword>
<dbReference type="AlphaFoldDB" id="A0A1G4UF00"/>
<dbReference type="Pfam" id="PF03755">
    <property type="entry name" value="YicC-like_N"/>
    <property type="match status" value="1"/>
</dbReference>
<keyword evidence="2" id="KW-0540">Nuclease</keyword>
<gene>
    <name evidence="8" type="ORF">SAMN05660859_3801</name>
</gene>
<dbReference type="PANTHER" id="PTHR30636:SF3">
    <property type="entry name" value="UPF0701 PROTEIN YICC"/>
    <property type="match status" value="1"/>
</dbReference>
<dbReference type="InterPro" id="IPR013527">
    <property type="entry name" value="YicC-like_N"/>
</dbReference>
<evidence type="ECO:0000313" key="8">
    <source>
        <dbReference type="EMBL" id="SCW92190.1"/>
    </source>
</evidence>
<feature type="domain" description="Endoribonuclease YicC-like N-terminal" evidence="6">
    <location>
        <begin position="4"/>
        <end position="157"/>
    </location>
</feature>
<accession>A0A1G4UF00</accession>
<evidence type="ECO:0000256" key="1">
    <source>
        <dbReference type="ARBA" id="ARBA00001968"/>
    </source>
</evidence>
<name>A0A1G4UF00_9HYPH</name>
<comment type="cofactor">
    <cofactor evidence="1">
        <name>a divalent metal cation</name>
        <dbReference type="ChEBI" id="CHEBI:60240"/>
    </cofactor>
</comment>
<sequence>MTLASMTGFARTQGISGAWSWAWELKSVNGKGLDVRLRLPGGWDGLEAGLKQSAARVLSRGNVNANLSLTRADPEVSVRVNEHVLRTIAQSVGRVAEELGAPPVQLESLLGLKGVLEVSEAQESETARAGLEAAVLSGFSQALAELAAMRAQEGAALGLVLSERLDGIAALTAAAEANPSRRPEAIRAKLAEQLRVLMDTSASFDSDRLHQEALMMASKVDVREELDRLVAHVAAARAMLAEGGAIGRRLDFLAQEFNRETNTLCSKANDVSLTAIGLELKGLVEQFREQVQNIE</sequence>
<dbReference type="EMBL" id="FMTP01000007">
    <property type="protein sequence ID" value="SCW92190.1"/>
    <property type="molecule type" value="Genomic_DNA"/>
</dbReference>
<evidence type="ECO:0000256" key="4">
    <source>
        <dbReference type="ARBA" id="ARBA00022801"/>
    </source>
</evidence>
<protein>
    <submittedName>
        <fullName evidence="8">TIGR00255 family protein</fullName>
    </submittedName>
</protein>
<comment type="similarity">
    <text evidence="5">Belongs to the YicC/YloC family.</text>
</comment>
<dbReference type="RefSeq" id="WP_091442869.1">
    <property type="nucleotide sequence ID" value="NZ_FMTP01000007.1"/>
</dbReference>
<dbReference type="Proteomes" id="UP000198889">
    <property type="component" value="Unassembled WGS sequence"/>
</dbReference>